<dbReference type="GO" id="GO:0016747">
    <property type="term" value="F:acyltransferase activity, transferring groups other than amino-acyl groups"/>
    <property type="evidence" value="ECO:0007669"/>
    <property type="project" value="InterPro"/>
</dbReference>
<sequence length="1028" mass="112721">MSSEQSNRTSAVARSSTAMKRRLDIEGLRGVAVGIVLLYHSDAPWFTGGYIGVDMFFVISGYVITRKLQNELDNTGSLDLLGFYGGRMKRLFPGALLVLLFVIFYSILRAQPSHAESDLADGVNASLYSLNMMKALDATSYLHANDDDASYKSPLLHFWSLNIEEQFYLVWPLLVLAFRARSTAFRLVVSLVLSAASFGLSAFLTFAENGLLQPWAFFSPFSRAGQFLFGCMAAQMETVGWLPTSPLTKIFSVLGSFVTLLWAVPSLDSSTKWPGVLAVIPTVCTLFLIWGLSESFDFSSREGRSLSPLQRMHCEKDSKRPKFVSKDTQENRIMEEGVEEREEEEREEEKEEMERRVPIQPSHGNSSGDTPSPRRPLIPPGTSGTPGRSYEHEAQCPPGLKFEEQEGEEEASTGRKSPDRRDTDSGGVSVGVEKERGGGGGPSCPSLPSRAVHIHHWLIERASAPFLVWLGGMSYSLYLWHWPLLLYWQREYPEDSKWPMLVIVTFLSSVPAWAGLHLAENPVRYSRGSWAASGRRVLLVGVGVSVLVVALCYAGMTLKGFGESILLEPLAEEGDGSVSSGSLSVTGSPGGDNRGDLFPQSDEGRETTNGTAASTDETEGQHKSTNPHKTTQEASVKCTHRTVSLAAETDCEDDKLPTPPATASKPQATTKAPPLPAAPPQVTPSATTSIQPAEALPGEEKRLKKATDETLGVIPNFGRVVNSGYPPMKGCMGKRCAKETTSCVVHEPSSAALAADVLAVGDSTMAHLFRNLKKFAVRKNIRIRMNSTSGGLLTSARLGKCTEGWAELVFADIRRFVQKEQQLGGTSGSGSERAVPVQGSTDGTGNKKESAEVTTVPSTSSSDKPAKLVFVSLHDEQQVGFDGWRDLLTSALGGDPSVRVMIFNTTPWGPTMHPNCLRNHRLDERKCVAKFREARSIEEFRKTSETSSRFQLCDFNDFMCTEAATPRPETQNKAAGTRKSFLCHSTFQRRPILADTHHFDVSFTENRDWQAFFDDRLTSCLEKLGVDF</sequence>
<feature type="region of interest" description="Disordered" evidence="1">
    <location>
        <begin position="649"/>
        <end position="690"/>
    </location>
</feature>
<proteinExistence type="predicted"/>
<feature type="transmembrane region" description="Helical" evidence="2">
    <location>
        <begin position="537"/>
        <end position="556"/>
    </location>
</feature>
<evidence type="ECO:0000259" key="3">
    <source>
        <dbReference type="Pfam" id="PF01757"/>
    </source>
</evidence>
<dbReference type="Pfam" id="PF01757">
    <property type="entry name" value="Acyl_transf_3"/>
    <property type="match status" value="1"/>
</dbReference>
<feature type="transmembrane region" description="Helical" evidence="2">
    <location>
        <begin position="273"/>
        <end position="292"/>
    </location>
</feature>
<feature type="region of interest" description="Disordered" evidence="1">
    <location>
        <begin position="576"/>
        <end position="637"/>
    </location>
</feature>
<reference evidence="4" key="1">
    <citation type="submission" date="2014-11" db="EMBL/GenBank/DDBJ databases">
        <authorList>
            <person name="Otto D Thomas"/>
            <person name="Naeem Raeece"/>
        </authorList>
    </citation>
    <scope>NUCLEOTIDE SEQUENCE</scope>
</reference>
<feature type="compositionally biased region" description="Basic and acidic residues" evidence="1">
    <location>
        <begin position="412"/>
        <end position="424"/>
    </location>
</feature>
<feature type="compositionally biased region" description="Basic and acidic residues" evidence="1">
    <location>
        <begin position="312"/>
        <end position="335"/>
    </location>
</feature>
<keyword evidence="2" id="KW-0812">Transmembrane</keyword>
<dbReference type="InterPro" id="IPR050879">
    <property type="entry name" value="Acyltransferase_3"/>
</dbReference>
<feature type="transmembrane region" description="Helical" evidence="2">
    <location>
        <begin position="91"/>
        <end position="108"/>
    </location>
</feature>
<evidence type="ECO:0000256" key="1">
    <source>
        <dbReference type="SAM" id="MobiDB-lite"/>
    </source>
</evidence>
<evidence type="ECO:0000313" key="4">
    <source>
        <dbReference type="EMBL" id="CEM14714.1"/>
    </source>
</evidence>
<dbReference type="AlphaFoldDB" id="A0A0G4FMC4"/>
<feature type="transmembrane region" description="Helical" evidence="2">
    <location>
        <begin position="466"/>
        <end position="486"/>
    </location>
</feature>
<gene>
    <name evidence="4" type="ORF">Cvel_17576</name>
</gene>
<dbReference type="InterPro" id="IPR002656">
    <property type="entry name" value="Acyl_transf_3_dom"/>
</dbReference>
<feature type="compositionally biased region" description="Pro residues" evidence="1">
    <location>
        <begin position="673"/>
        <end position="682"/>
    </location>
</feature>
<keyword evidence="2" id="KW-1133">Transmembrane helix</keyword>
<protein>
    <recommendedName>
        <fullName evidence="3">Acyltransferase 3 domain-containing protein</fullName>
    </recommendedName>
</protein>
<dbReference type="PANTHER" id="PTHR23028:SF53">
    <property type="entry name" value="ACYL_TRANSF_3 DOMAIN-CONTAINING PROTEIN"/>
    <property type="match status" value="1"/>
</dbReference>
<keyword evidence="2" id="KW-0472">Membrane</keyword>
<feature type="transmembrane region" description="Helical" evidence="2">
    <location>
        <begin position="498"/>
        <end position="516"/>
    </location>
</feature>
<feature type="compositionally biased region" description="Polar residues" evidence="1">
    <location>
        <begin position="623"/>
        <end position="634"/>
    </location>
</feature>
<feature type="transmembrane region" description="Helical" evidence="2">
    <location>
        <begin position="156"/>
        <end position="178"/>
    </location>
</feature>
<organism evidence="4">
    <name type="scientific">Chromera velia CCMP2878</name>
    <dbReference type="NCBI Taxonomy" id="1169474"/>
    <lineage>
        <taxon>Eukaryota</taxon>
        <taxon>Sar</taxon>
        <taxon>Alveolata</taxon>
        <taxon>Colpodellida</taxon>
        <taxon>Chromeraceae</taxon>
        <taxon>Chromera</taxon>
    </lineage>
</organism>
<dbReference type="EMBL" id="CDMZ01000455">
    <property type="protein sequence ID" value="CEM14714.1"/>
    <property type="molecule type" value="Genomic_DNA"/>
</dbReference>
<evidence type="ECO:0000256" key="2">
    <source>
        <dbReference type="SAM" id="Phobius"/>
    </source>
</evidence>
<feature type="domain" description="Acyltransferase 3" evidence="3">
    <location>
        <begin position="24"/>
        <end position="293"/>
    </location>
</feature>
<feature type="region of interest" description="Disordered" evidence="1">
    <location>
        <begin position="822"/>
        <end position="860"/>
    </location>
</feature>
<dbReference type="GO" id="GO:0016020">
    <property type="term" value="C:membrane"/>
    <property type="evidence" value="ECO:0007669"/>
    <property type="project" value="TreeGrafter"/>
</dbReference>
<feature type="compositionally biased region" description="Acidic residues" evidence="1">
    <location>
        <begin position="336"/>
        <end position="351"/>
    </location>
</feature>
<dbReference type="PANTHER" id="PTHR23028">
    <property type="entry name" value="ACETYLTRANSFERASE"/>
    <property type="match status" value="1"/>
</dbReference>
<feature type="compositionally biased region" description="Low complexity" evidence="1">
    <location>
        <begin position="576"/>
        <end position="587"/>
    </location>
</feature>
<accession>A0A0G4FMC4</accession>
<feature type="region of interest" description="Disordered" evidence="1">
    <location>
        <begin position="309"/>
        <end position="445"/>
    </location>
</feature>
<feature type="transmembrane region" description="Helical" evidence="2">
    <location>
        <begin position="45"/>
        <end position="64"/>
    </location>
</feature>
<dbReference type="VEuPathDB" id="CryptoDB:Cvel_17576"/>
<feature type="transmembrane region" description="Helical" evidence="2">
    <location>
        <begin position="185"/>
        <end position="204"/>
    </location>
</feature>
<dbReference type="GO" id="GO:0000271">
    <property type="term" value="P:polysaccharide biosynthetic process"/>
    <property type="evidence" value="ECO:0007669"/>
    <property type="project" value="TreeGrafter"/>
</dbReference>
<name>A0A0G4FMC4_9ALVE</name>